<comment type="subcellular location">
    <subcellularLocation>
        <location evidence="1">Cell outer membrane</location>
    </subcellularLocation>
</comment>
<protein>
    <submittedName>
        <fullName evidence="11">Transporter</fullName>
    </submittedName>
</protein>
<proteinExistence type="inferred from homology"/>
<keyword evidence="5" id="KW-0812">Transmembrane</keyword>
<dbReference type="SUPFAM" id="SSF56954">
    <property type="entry name" value="Outer membrane efflux proteins (OEP)"/>
    <property type="match status" value="1"/>
</dbReference>
<keyword evidence="3" id="KW-0813">Transport</keyword>
<dbReference type="Proteomes" id="UP000027341">
    <property type="component" value="Unassembled WGS sequence"/>
</dbReference>
<dbReference type="Gene3D" id="1.20.1600.10">
    <property type="entry name" value="Outer membrane efflux proteins (OEP)"/>
    <property type="match status" value="1"/>
</dbReference>
<evidence type="ECO:0000256" key="6">
    <source>
        <dbReference type="ARBA" id="ARBA00023136"/>
    </source>
</evidence>
<feature type="compositionally biased region" description="Low complexity" evidence="9">
    <location>
        <begin position="40"/>
        <end position="57"/>
    </location>
</feature>
<accession>A0A067A0M9</accession>
<evidence type="ECO:0000256" key="5">
    <source>
        <dbReference type="ARBA" id="ARBA00022692"/>
    </source>
</evidence>
<feature type="coiled-coil region" evidence="8">
    <location>
        <begin position="359"/>
        <end position="386"/>
    </location>
</feature>
<evidence type="ECO:0000313" key="11">
    <source>
        <dbReference type="EMBL" id="KDN95920.1"/>
    </source>
</evidence>
<keyword evidence="12" id="KW-1185">Reference proteome</keyword>
<evidence type="ECO:0000313" key="12">
    <source>
        <dbReference type="Proteomes" id="UP000027341"/>
    </source>
</evidence>
<evidence type="ECO:0000256" key="4">
    <source>
        <dbReference type="ARBA" id="ARBA00022452"/>
    </source>
</evidence>
<dbReference type="InterPro" id="IPR003423">
    <property type="entry name" value="OMP_efflux"/>
</dbReference>
<reference evidence="11 12" key="1">
    <citation type="submission" date="2014-04" db="EMBL/GenBank/DDBJ databases">
        <title>Draft genome sequence of Hydrogenovibrio marinus MH-110, a model organism for aerobic H2 metabolism.</title>
        <authorList>
            <person name="Cha H.J."/>
            <person name="Jo B.H."/>
            <person name="Hwang B.H."/>
        </authorList>
    </citation>
    <scope>NUCLEOTIDE SEQUENCE [LARGE SCALE GENOMIC DNA]</scope>
    <source>
        <strain evidence="11 12">MH-110</strain>
    </source>
</reference>
<comment type="caution">
    <text evidence="11">The sequence shown here is derived from an EMBL/GenBank/DDBJ whole genome shotgun (WGS) entry which is preliminary data.</text>
</comment>
<feature type="chain" id="PRO_5001632614" evidence="10">
    <location>
        <begin position="38"/>
        <end position="469"/>
    </location>
</feature>
<evidence type="ECO:0000256" key="2">
    <source>
        <dbReference type="ARBA" id="ARBA00007613"/>
    </source>
</evidence>
<dbReference type="InterPro" id="IPR051906">
    <property type="entry name" value="TolC-like"/>
</dbReference>
<sequence>MIMGFYQNIIVADHLKLKLSTLCLAMTVCMAAPSAMAEDQAAPQPQSADASSQQADAKPVSLQPQNTLPEPLTLESVVELPHNVSPQVLLSKAKQQEAFAKYQQQKADDGVELDLMGRIGWREYADHTEDNHLLALHVGKQLYDFGKTEASQASQLNLSDAESELLQDQSIQFQLRLMQSFFNVILADYQYRVDNEDMATVYVTMDKARDRHELGQISDVEFSRLEADYEKSYVKRMKAEFDQRQTRTSLANLVGQPQNLPDKLTFPNLKGLLARNLKPLEEYQKEALENNLQLKSMKLKLKAANYQLESQDADDKPSFRVDAWGGKLSTYEYQREGRWRFDLSMDYPLYDSGSQSAKMSQARAKIQQAQAELKAMEQSLRDQVAEIYFKLQLNKAQRKQNAAFSNYADLYLDYSRGLYENEAKTDLGDSMVRLSEASYQNIMTTFQYTLDWAKLDYLTGKPVDLDKYR</sequence>
<dbReference type="GO" id="GO:0015288">
    <property type="term" value="F:porin activity"/>
    <property type="evidence" value="ECO:0007669"/>
    <property type="project" value="TreeGrafter"/>
</dbReference>
<name>A0A067A0M9_HYDMR</name>
<dbReference type="GO" id="GO:0009279">
    <property type="term" value="C:cell outer membrane"/>
    <property type="evidence" value="ECO:0007669"/>
    <property type="project" value="UniProtKB-SubCell"/>
</dbReference>
<evidence type="ECO:0000256" key="9">
    <source>
        <dbReference type="SAM" id="MobiDB-lite"/>
    </source>
</evidence>
<keyword evidence="8" id="KW-0175">Coiled coil</keyword>
<dbReference type="GO" id="GO:1990281">
    <property type="term" value="C:efflux pump complex"/>
    <property type="evidence" value="ECO:0007669"/>
    <property type="project" value="TreeGrafter"/>
</dbReference>
<keyword evidence="4" id="KW-1134">Transmembrane beta strand</keyword>
<organism evidence="11 12">
    <name type="scientific">Hydrogenovibrio marinus</name>
    <dbReference type="NCBI Taxonomy" id="28885"/>
    <lineage>
        <taxon>Bacteria</taxon>
        <taxon>Pseudomonadati</taxon>
        <taxon>Pseudomonadota</taxon>
        <taxon>Gammaproteobacteria</taxon>
        <taxon>Thiotrichales</taxon>
        <taxon>Piscirickettsiaceae</taxon>
        <taxon>Hydrogenovibrio</taxon>
    </lineage>
</organism>
<evidence type="ECO:0000256" key="3">
    <source>
        <dbReference type="ARBA" id="ARBA00022448"/>
    </source>
</evidence>
<dbReference type="PANTHER" id="PTHR30026:SF20">
    <property type="entry name" value="OUTER MEMBRANE PROTEIN TOLC"/>
    <property type="match status" value="1"/>
</dbReference>
<dbReference type="AlphaFoldDB" id="A0A067A0M9"/>
<keyword evidence="7" id="KW-0998">Cell outer membrane</keyword>
<evidence type="ECO:0000256" key="7">
    <source>
        <dbReference type="ARBA" id="ARBA00023237"/>
    </source>
</evidence>
<dbReference type="GO" id="GO:0015562">
    <property type="term" value="F:efflux transmembrane transporter activity"/>
    <property type="evidence" value="ECO:0007669"/>
    <property type="project" value="InterPro"/>
</dbReference>
<gene>
    <name evidence="11" type="ORF">EI16_06425</name>
</gene>
<keyword evidence="6" id="KW-0472">Membrane</keyword>
<dbReference type="PANTHER" id="PTHR30026">
    <property type="entry name" value="OUTER MEMBRANE PROTEIN TOLC"/>
    <property type="match status" value="1"/>
</dbReference>
<evidence type="ECO:0000256" key="10">
    <source>
        <dbReference type="SAM" id="SignalP"/>
    </source>
</evidence>
<comment type="similarity">
    <text evidence="2">Belongs to the outer membrane factor (OMF) (TC 1.B.17) family.</text>
</comment>
<dbReference type="EMBL" id="JMIU01000001">
    <property type="protein sequence ID" value="KDN95920.1"/>
    <property type="molecule type" value="Genomic_DNA"/>
</dbReference>
<evidence type="ECO:0000256" key="8">
    <source>
        <dbReference type="SAM" id="Coils"/>
    </source>
</evidence>
<feature type="signal peptide" evidence="10">
    <location>
        <begin position="1"/>
        <end position="37"/>
    </location>
</feature>
<feature type="region of interest" description="Disordered" evidence="9">
    <location>
        <begin position="40"/>
        <end position="66"/>
    </location>
</feature>
<dbReference type="STRING" id="28885.EI16_06425"/>
<keyword evidence="10" id="KW-0732">Signal</keyword>
<dbReference type="Pfam" id="PF02321">
    <property type="entry name" value="OEP"/>
    <property type="match status" value="1"/>
</dbReference>
<evidence type="ECO:0000256" key="1">
    <source>
        <dbReference type="ARBA" id="ARBA00004442"/>
    </source>
</evidence>